<dbReference type="Gene3D" id="1.25.50.20">
    <property type="match status" value="1"/>
</dbReference>
<keyword evidence="4" id="KW-0645">Protease</keyword>
<dbReference type="GO" id="GO:0043171">
    <property type="term" value="P:peptide catabolic process"/>
    <property type="evidence" value="ECO:0007669"/>
    <property type="project" value="TreeGrafter"/>
</dbReference>
<dbReference type="Gene3D" id="2.60.40.1910">
    <property type="match status" value="1"/>
</dbReference>
<keyword evidence="4" id="KW-0031">Aminopeptidase</keyword>
<gene>
    <name evidence="4" type="primary">AMP11</name>
    <name evidence="4" type="ORF">NBO_38g0007</name>
</gene>
<dbReference type="GO" id="GO:0070006">
    <property type="term" value="F:metalloaminopeptidase activity"/>
    <property type="evidence" value="ECO:0007669"/>
    <property type="project" value="TreeGrafter"/>
</dbReference>
<dbReference type="PANTHER" id="PTHR11533:SF299">
    <property type="entry name" value="AMINOPEPTIDASE"/>
    <property type="match status" value="1"/>
</dbReference>
<dbReference type="HOGENOM" id="CLU_639503_0_0_1"/>
<dbReference type="GO" id="GO:0005737">
    <property type="term" value="C:cytoplasm"/>
    <property type="evidence" value="ECO:0007669"/>
    <property type="project" value="TreeGrafter"/>
</dbReference>
<dbReference type="PANTHER" id="PTHR11533">
    <property type="entry name" value="PROTEASE M1 ZINC METALLOPROTEASE"/>
    <property type="match status" value="1"/>
</dbReference>
<evidence type="ECO:0000256" key="1">
    <source>
        <dbReference type="ARBA" id="ARBA00010136"/>
    </source>
</evidence>
<dbReference type="GO" id="GO:0005615">
    <property type="term" value="C:extracellular space"/>
    <property type="evidence" value="ECO:0007669"/>
    <property type="project" value="TreeGrafter"/>
</dbReference>
<dbReference type="OrthoDB" id="10031169at2759"/>
<keyword evidence="4" id="KW-0378">Hydrolase</keyword>
<dbReference type="STRING" id="578461.R0KTF7"/>
<feature type="domain" description="ERAP1-like C-terminal" evidence="3">
    <location>
        <begin position="116"/>
        <end position="414"/>
    </location>
</feature>
<dbReference type="GO" id="GO:0016020">
    <property type="term" value="C:membrane"/>
    <property type="evidence" value="ECO:0007669"/>
    <property type="project" value="TreeGrafter"/>
</dbReference>
<dbReference type="OMA" id="KRFHAYI"/>
<sequence>MIRMLEGFIGQDEFKKGIRHYLNKFKYSNATTKDLWNSFDPKLEVESFMNDWINKQGYPIVYVSEDKEDILLRQSQFLLSGRKSDSIWKIPITFSWGETILMTQREIKVKKKSPVYKINMGGYAFFRTSYDTQNLAHLLESTTDVENKLNLVNDIFALCNAKMMKAIDVIVLCELFRDETNPEILSSIFSTLNKFKSLWYENENVLKHLNEVISDLIGSRVNEIDIFTKEFSEDWITTNSILINNALRSGNSKIIKNLKEAYGQKGSINPEFIRSVFISVIDEKYEEIFSLTKTSTIPEEKIVALSSLANINNEKSLLKILSKFNEFEPHNSIYFFLNLILNEKNRDLILNFICENFDEIRSFMKNDRLFSYVVERVLSCASTEKISLKIIELLNLKKNGEIEMSVNKAIEKIKWNLEFKEFNKEVIKN</sequence>
<dbReference type="InterPro" id="IPR024571">
    <property type="entry name" value="ERAP1-like_C_dom"/>
</dbReference>
<evidence type="ECO:0000259" key="3">
    <source>
        <dbReference type="Pfam" id="PF11838"/>
    </source>
</evidence>
<dbReference type="InterPro" id="IPR050344">
    <property type="entry name" value="Peptidase_M1_aminopeptidases"/>
</dbReference>
<reference evidence="4 5" key="1">
    <citation type="journal article" date="2013" name="BMC Genomics">
        <title>Comparative genomics of parasitic silkworm microsporidia reveal an association between genome expansion and host adaptation.</title>
        <authorList>
            <person name="Pan G."/>
            <person name="Xu J."/>
            <person name="Li T."/>
            <person name="Xia Q."/>
            <person name="Liu S.L."/>
            <person name="Zhang G."/>
            <person name="Li S."/>
            <person name="Li C."/>
            <person name="Liu H."/>
            <person name="Yang L."/>
            <person name="Liu T."/>
            <person name="Zhang X."/>
            <person name="Wu Z."/>
            <person name="Fan W."/>
            <person name="Dang X."/>
            <person name="Xiang H."/>
            <person name="Tao M."/>
            <person name="Li Y."/>
            <person name="Hu J."/>
            <person name="Li Z."/>
            <person name="Lin L."/>
            <person name="Luo J."/>
            <person name="Geng L."/>
            <person name="Wang L."/>
            <person name="Long M."/>
            <person name="Wan Y."/>
            <person name="He N."/>
            <person name="Zhang Z."/>
            <person name="Lu C."/>
            <person name="Keeling P.J."/>
            <person name="Wang J."/>
            <person name="Xiang Z."/>
            <person name="Zhou Z."/>
        </authorList>
    </citation>
    <scope>NUCLEOTIDE SEQUENCE [LARGE SCALE GENOMIC DNA]</scope>
    <source>
        <strain evidence="5">CQ1 / CVCC 102059</strain>
    </source>
</reference>
<accession>R0KTF7</accession>
<dbReference type="VEuPathDB" id="MicrosporidiaDB:NBO_38g0007"/>
<protein>
    <submittedName>
        <fullName evidence="4">M1 family aminopeptidase 1</fullName>
    </submittedName>
</protein>
<organism evidence="4 5">
    <name type="scientific">Nosema bombycis (strain CQ1 / CVCC 102059)</name>
    <name type="common">Microsporidian parasite</name>
    <name type="synonym">Pebrine of silkworm</name>
    <dbReference type="NCBI Taxonomy" id="578461"/>
    <lineage>
        <taxon>Eukaryota</taxon>
        <taxon>Fungi</taxon>
        <taxon>Fungi incertae sedis</taxon>
        <taxon>Microsporidia</taxon>
        <taxon>Nosematidae</taxon>
        <taxon>Nosema</taxon>
    </lineage>
</organism>
<proteinExistence type="inferred from homology"/>
<evidence type="ECO:0000313" key="5">
    <source>
        <dbReference type="Proteomes" id="UP000016927"/>
    </source>
</evidence>
<dbReference type="GO" id="GO:0006508">
    <property type="term" value="P:proteolysis"/>
    <property type="evidence" value="ECO:0007669"/>
    <property type="project" value="TreeGrafter"/>
</dbReference>
<dbReference type="GO" id="GO:0008270">
    <property type="term" value="F:zinc ion binding"/>
    <property type="evidence" value="ECO:0007669"/>
    <property type="project" value="InterPro"/>
</dbReference>
<dbReference type="EMBL" id="KB908946">
    <property type="protein sequence ID" value="EOB14096.1"/>
    <property type="molecule type" value="Genomic_DNA"/>
</dbReference>
<comment type="similarity">
    <text evidence="1">Belongs to the peptidase M1 family.</text>
</comment>
<dbReference type="Proteomes" id="UP000016927">
    <property type="component" value="Unassembled WGS sequence"/>
</dbReference>
<dbReference type="InterPro" id="IPR027268">
    <property type="entry name" value="Peptidase_M4/M1_CTD_sf"/>
</dbReference>
<keyword evidence="5" id="KW-1185">Reference proteome</keyword>
<evidence type="ECO:0000259" key="2">
    <source>
        <dbReference type="Pfam" id="PF01433"/>
    </source>
</evidence>
<dbReference type="InterPro" id="IPR014782">
    <property type="entry name" value="Peptidase_M1_dom"/>
</dbReference>
<dbReference type="AlphaFoldDB" id="R0KTF7"/>
<dbReference type="GO" id="GO:0042277">
    <property type="term" value="F:peptide binding"/>
    <property type="evidence" value="ECO:0007669"/>
    <property type="project" value="TreeGrafter"/>
</dbReference>
<dbReference type="SUPFAM" id="SSF55486">
    <property type="entry name" value="Metalloproteases ('zincins'), catalytic domain"/>
    <property type="match status" value="1"/>
</dbReference>
<dbReference type="Pfam" id="PF01433">
    <property type="entry name" value="Peptidase_M1"/>
    <property type="match status" value="1"/>
</dbReference>
<name>R0KTF7_NOSB1</name>
<feature type="domain" description="Peptidase M1 membrane alanine aminopeptidase" evidence="2">
    <location>
        <begin position="1"/>
        <end position="52"/>
    </location>
</feature>
<dbReference type="Gene3D" id="1.10.390.10">
    <property type="entry name" value="Neutral Protease Domain 2"/>
    <property type="match status" value="1"/>
</dbReference>
<dbReference type="Pfam" id="PF11838">
    <property type="entry name" value="ERAP1_C"/>
    <property type="match status" value="1"/>
</dbReference>
<evidence type="ECO:0000313" key="4">
    <source>
        <dbReference type="EMBL" id="EOB14096.1"/>
    </source>
</evidence>